<reference evidence="1" key="1">
    <citation type="submission" date="2023-07" db="EMBL/GenBank/DDBJ databases">
        <authorList>
            <consortium name="AG Swart"/>
            <person name="Singh M."/>
            <person name="Singh A."/>
            <person name="Seah K."/>
            <person name="Emmerich C."/>
        </authorList>
    </citation>
    <scope>NUCLEOTIDE SEQUENCE</scope>
    <source>
        <strain evidence="1">DP1</strain>
    </source>
</reference>
<dbReference type="SUPFAM" id="SSF48371">
    <property type="entry name" value="ARM repeat"/>
    <property type="match status" value="1"/>
</dbReference>
<sequence>MEDTIGETRRKDFMRIPPKNIVRERESYMISLRKKRRAKIYKEKRQMMPAKHQTHKEREFIKDNKVFDNVEGFEATFEHLKEFKAGNCRDLENIHLYLTLLSEYTIDFVEEKKDFAELFQNINYHEMFDYCTEVIDKIDRQEHQNRFHDILDRILDIFIILCEENDDFLDKLFYCDEFVPITSQIYKWLSKFWNEKFPQKLQENKSEENKCEENKSHETLLNKARRSLSKLQVLYIYFSISQDRAEILLKDGNYLETISNLFVYNKSLKCKKIWYYSCVSAINLCSTTKTAIDKYKDILESIAIDLKGDNISIINTDSLNVILSILNQYNKEAELKKAVDFVGSKVSNLMDICINFYSELTQISEKFEGPKTDGICEELIHITSDIMSIFIEYDKNSYIEEIISEEVFEGILKALNKCKTKGKVFSFLACFTETYSWELSREHNSSTFQTQQKQDPIKLIVISGIIQDNYNLIFKSSSESEKTQFIRFLTKIVAHTNEYGTIDRELINTGIFNSCIETENSDQHFCRSDDFIPCIFQHIIHITEEDCISKLLFSSLELLYTLLHFGERRTNENYQNTLALNFQEKGGIDALENLQTYCNKSIFTACVKIIDDFYNLK</sequence>
<keyword evidence="2" id="KW-1185">Reference proteome</keyword>
<dbReference type="AlphaFoldDB" id="A0AAD1X553"/>
<evidence type="ECO:0000313" key="1">
    <source>
        <dbReference type="EMBL" id="CAI2361079.1"/>
    </source>
</evidence>
<dbReference type="InterPro" id="IPR016024">
    <property type="entry name" value="ARM-type_fold"/>
</dbReference>
<dbReference type="Gene3D" id="1.25.10.10">
    <property type="entry name" value="Leucine-rich Repeat Variant"/>
    <property type="match status" value="1"/>
</dbReference>
<comment type="caution">
    <text evidence="1">The sequence shown here is derived from an EMBL/GenBank/DDBJ whole genome shotgun (WGS) entry which is preliminary data.</text>
</comment>
<gene>
    <name evidence="1" type="ORF">ECRASSUSDP1_LOCUS2388</name>
</gene>
<evidence type="ECO:0000313" key="2">
    <source>
        <dbReference type="Proteomes" id="UP001295684"/>
    </source>
</evidence>
<dbReference type="Proteomes" id="UP001295684">
    <property type="component" value="Unassembled WGS sequence"/>
</dbReference>
<name>A0AAD1X553_EUPCR</name>
<protein>
    <submittedName>
        <fullName evidence="1">Uncharacterized protein</fullName>
    </submittedName>
</protein>
<organism evidence="1 2">
    <name type="scientific">Euplotes crassus</name>
    <dbReference type="NCBI Taxonomy" id="5936"/>
    <lineage>
        <taxon>Eukaryota</taxon>
        <taxon>Sar</taxon>
        <taxon>Alveolata</taxon>
        <taxon>Ciliophora</taxon>
        <taxon>Intramacronucleata</taxon>
        <taxon>Spirotrichea</taxon>
        <taxon>Hypotrichia</taxon>
        <taxon>Euplotida</taxon>
        <taxon>Euplotidae</taxon>
        <taxon>Moneuplotes</taxon>
    </lineage>
</organism>
<dbReference type="EMBL" id="CAMPGE010002278">
    <property type="protein sequence ID" value="CAI2361079.1"/>
    <property type="molecule type" value="Genomic_DNA"/>
</dbReference>
<accession>A0AAD1X553</accession>
<dbReference type="InterPro" id="IPR011989">
    <property type="entry name" value="ARM-like"/>
</dbReference>
<proteinExistence type="predicted"/>